<dbReference type="Pfam" id="PF01652">
    <property type="entry name" value="IF4E"/>
    <property type="match status" value="1"/>
</dbReference>
<dbReference type="Proteomes" id="UP000298663">
    <property type="component" value="Unassembled WGS sequence"/>
</dbReference>
<feature type="compositionally biased region" description="Polar residues" evidence="3">
    <location>
        <begin position="207"/>
        <end position="216"/>
    </location>
</feature>
<dbReference type="EMBL" id="AZBU02000003">
    <property type="protein sequence ID" value="TKR88749.1"/>
    <property type="molecule type" value="Genomic_DNA"/>
</dbReference>
<evidence type="ECO:0000313" key="4">
    <source>
        <dbReference type="EMBL" id="TKR88749.1"/>
    </source>
</evidence>
<dbReference type="SUPFAM" id="SSF55418">
    <property type="entry name" value="eIF4e-like"/>
    <property type="match status" value="1"/>
</dbReference>
<name>A0A4U5NYL0_STECR</name>
<dbReference type="Gene3D" id="3.30.760.10">
    <property type="entry name" value="RNA Cap, Translation Initiation Factor Eif4e"/>
    <property type="match status" value="1"/>
</dbReference>
<evidence type="ECO:0000313" key="5">
    <source>
        <dbReference type="Proteomes" id="UP000298663"/>
    </source>
</evidence>
<dbReference type="GO" id="GO:0016281">
    <property type="term" value="C:eukaryotic translation initiation factor 4F complex"/>
    <property type="evidence" value="ECO:0007669"/>
    <property type="project" value="TreeGrafter"/>
</dbReference>
<dbReference type="PROSITE" id="PS00813">
    <property type="entry name" value="IF4E"/>
    <property type="match status" value="1"/>
</dbReference>
<sequence length="216" mass="24909">MALHAARSMLVEDQVHAGRELHPLQNAYSIWMLKMDRNLKWEERLKEIVGFSTVEGFWSIHNYLRAPTKMDMGSDYYVFRRGIDPMWEDDNNAKGGRWVINVDKSKRADLLDKYWMELLMALIGEQFDDSEHICGVVVNCRAKGDKIAVWTRDAEKDDINLRIGERLRKLMELPEEEQITYVVHKAAALRSGSTVKPRLSIPRQRGSESSASSAQD</sequence>
<reference evidence="4 5" key="1">
    <citation type="journal article" date="2015" name="Genome Biol.">
        <title>Comparative genomics of Steinernema reveals deeply conserved gene regulatory networks.</title>
        <authorList>
            <person name="Dillman A.R."/>
            <person name="Macchietto M."/>
            <person name="Porter C.F."/>
            <person name="Rogers A."/>
            <person name="Williams B."/>
            <person name="Antoshechkin I."/>
            <person name="Lee M.M."/>
            <person name="Goodwin Z."/>
            <person name="Lu X."/>
            <person name="Lewis E.E."/>
            <person name="Goodrich-Blair H."/>
            <person name="Stock S.P."/>
            <person name="Adams B.J."/>
            <person name="Sternberg P.W."/>
            <person name="Mortazavi A."/>
        </authorList>
    </citation>
    <scope>NUCLEOTIDE SEQUENCE [LARGE SCALE GENOMIC DNA]</scope>
    <source>
        <strain evidence="4 5">ALL</strain>
    </source>
</reference>
<dbReference type="AlphaFoldDB" id="A0A4U5NYL0"/>
<dbReference type="InterPro" id="IPR023398">
    <property type="entry name" value="TIF_eIF4e-like"/>
</dbReference>
<evidence type="ECO:0000256" key="1">
    <source>
        <dbReference type="ARBA" id="ARBA00032656"/>
    </source>
</evidence>
<dbReference type="GO" id="GO:0003743">
    <property type="term" value="F:translation initiation factor activity"/>
    <property type="evidence" value="ECO:0007669"/>
    <property type="project" value="UniProtKB-KW"/>
</dbReference>
<dbReference type="PANTHER" id="PTHR11960">
    <property type="entry name" value="EUKARYOTIC TRANSLATION INITIATION FACTOR 4E RELATED"/>
    <property type="match status" value="1"/>
</dbReference>
<organism evidence="4 5">
    <name type="scientific">Steinernema carpocapsae</name>
    <name type="common">Entomopathogenic nematode</name>
    <dbReference type="NCBI Taxonomy" id="34508"/>
    <lineage>
        <taxon>Eukaryota</taxon>
        <taxon>Metazoa</taxon>
        <taxon>Ecdysozoa</taxon>
        <taxon>Nematoda</taxon>
        <taxon>Chromadorea</taxon>
        <taxon>Rhabditida</taxon>
        <taxon>Tylenchina</taxon>
        <taxon>Panagrolaimomorpha</taxon>
        <taxon>Strongyloidoidea</taxon>
        <taxon>Steinernematidae</taxon>
        <taxon>Steinernema</taxon>
    </lineage>
</organism>
<keyword evidence="2" id="KW-0694">RNA-binding</keyword>
<feature type="region of interest" description="Disordered" evidence="3">
    <location>
        <begin position="191"/>
        <end position="216"/>
    </location>
</feature>
<gene>
    <name evidence="4" type="ORF">L596_012947</name>
</gene>
<keyword evidence="5" id="KW-1185">Reference proteome</keyword>
<evidence type="ECO:0000256" key="2">
    <source>
        <dbReference type="RuleBase" id="RU004374"/>
    </source>
</evidence>
<dbReference type="InterPro" id="IPR001040">
    <property type="entry name" value="TIF_eIF_4E"/>
</dbReference>
<comment type="similarity">
    <text evidence="2">Belongs to the eukaryotic initiation factor 4E family.</text>
</comment>
<evidence type="ECO:0000256" key="3">
    <source>
        <dbReference type="SAM" id="MobiDB-lite"/>
    </source>
</evidence>
<dbReference type="PANTHER" id="PTHR11960:SF69">
    <property type="entry name" value="EUKARYOTIC TRANSLATION INITIATION FACTOR 4E-3"/>
    <property type="match status" value="1"/>
</dbReference>
<accession>A0A4U5NYL0</accession>
<comment type="caution">
    <text evidence="4">The sequence shown here is derived from an EMBL/GenBank/DDBJ whole genome shotgun (WGS) entry which is preliminary data.</text>
</comment>
<keyword evidence="2" id="KW-0396">Initiation factor</keyword>
<dbReference type="STRING" id="34508.A0A4U5NYL0"/>
<keyword evidence="2" id="KW-0648">Protein biosynthesis</keyword>
<proteinExistence type="inferred from homology"/>
<dbReference type="OrthoDB" id="590761at2759"/>
<dbReference type="InterPro" id="IPR019770">
    <property type="entry name" value="TIF_eIF_4E_CS"/>
</dbReference>
<protein>
    <recommendedName>
        <fullName evidence="1">eIF-4F 25 kDa subunit</fullName>
    </recommendedName>
</protein>
<dbReference type="GO" id="GO:0000340">
    <property type="term" value="F:RNA 7-methylguanosine cap binding"/>
    <property type="evidence" value="ECO:0007669"/>
    <property type="project" value="TreeGrafter"/>
</dbReference>
<reference evidence="4 5" key="2">
    <citation type="journal article" date="2019" name="G3 (Bethesda)">
        <title>Hybrid Assembly of the Genome of the Entomopathogenic Nematode Steinernema carpocapsae Identifies the X-Chromosome.</title>
        <authorList>
            <person name="Serra L."/>
            <person name="Macchietto M."/>
            <person name="Macias-Munoz A."/>
            <person name="McGill C.J."/>
            <person name="Rodriguez I.M."/>
            <person name="Rodriguez B."/>
            <person name="Murad R."/>
            <person name="Mortazavi A."/>
        </authorList>
    </citation>
    <scope>NUCLEOTIDE SEQUENCE [LARGE SCALE GENOMIC DNA]</scope>
    <source>
        <strain evidence="4 5">ALL</strain>
    </source>
</reference>